<dbReference type="EMBL" id="ML208264">
    <property type="protein sequence ID" value="TFK75088.1"/>
    <property type="molecule type" value="Genomic_DNA"/>
</dbReference>
<dbReference type="Proteomes" id="UP000308600">
    <property type="component" value="Unassembled WGS sequence"/>
</dbReference>
<accession>A0ACD3BAF9</accession>
<name>A0ACD3BAF9_9AGAR</name>
<protein>
    <submittedName>
        <fullName evidence="1">Cytochrome P450</fullName>
    </submittedName>
</protein>
<sequence>MAYYLPLAVCTSLLVVFYFTKVRQDRRRLPFPPGPKPWPLIGNVLDIPTSTSWYTYTKWSKIYNSNMLYVNPFGQKLLILNSFEDAEELMDVRSANSSGRPFNPMMQLIGLDAHTAFMGKTPLWRKHRTMLRQSLGKQALIRQHHVFEKKVAELVHKIATDPGNFRGHCKAYGPAIAMDVFYGYDLVDNDDPLLIQTLKVVDQATDALLPGVFLVNTFPFLRYLPRWFPGAGFHDRAADTRRITVHIRDTPFDRAVKNLSQGVGRPSIVTEWLRQDKVDEDCAKLAKDVAIGALEAVIETTSATLDAFCLALTLNPEVQKIAQEEIRQVVGTTVLPTLRDRPFMPYLEAIYRETLRWAPPTPLGVPHTTAEDDVYNGYLIPAGTVVVANIWAMTRNEKKYPEPEAFRPGRFLDPDGTLNHDDRVLTFGFGRRICAGKDLASEIVWLAMANILATFNISKANDENGNEIEVLPKFIGEAVSHPAPFECAIKLRRELEGVL</sequence>
<reference evidence="1 2" key="1">
    <citation type="journal article" date="2019" name="Nat. Ecol. Evol.">
        <title>Megaphylogeny resolves global patterns of mushroom evolution.</title>
        <authorList>
            <person name="Varga T."/>
            <person name="Krizsan K."/>
            <person name="Foldi C."/>
            <person name="Dima B."/>
            <person name="Sanchez-Garcia M."/>
            <person name="Sanchez-Ramirez S."/>
            <person name="Szollosi G.J."/>
            <person name="Szarkandi J.G."/>
            <person name="Papp V."/>
            <person name="Albert L."/>
            <person name="Andreopoulos W."/>
            <person name="Angelini C."/>
            <person name="Antonin V."/>
            <person name="Barry K.W."/>
            <person name="Bougher N.L."/>
            <person name="Buchanan P."/>
            <person name="Buyck B."/>
            <person name="Bense V."/>
            <person name="Catcheside P."/>
            <person name="Chovatia M."/>
            <person name="Cooper J."/>
            <person name="Damon W."/>
            <person name="Desjardin D."/>
            <person name="Finy P."/>
            <person name="Geml J."/>
            <person name="Haridas S."/>
            <person name="Hughes K."/>
            <person name="Justo A."/>
            <person name="Karasinski D."/>
            <person name="Kautmanova I."/>
            <person name="Kiss B."/>
            <person name="Kocsube S."/>
            <person name="Kotiranta H."/>
            <person name="LaButti K.M."/>
            <person name="Lechner B.E."/>
            <person name="Liimatainen K."/>
            <person name="Lipzen A."/>
            <person name="Lukacs Z."/>
            <person name="Mihaltcheva S."/>
            <person name="Morgado L.N."/>
            <person name="Niskanen T."/>
            <person name="Noordeloos M.E."/>
            <person name="Ohm R.A."/>
            <person name="Ortiz-Santana B."/>
            <person name="Ovrebo C."/>
            <person name="Racz N."/>
            <person name="Riley R."/>
            <person name="Savchenko A."/>
            <person name="Shiryaev A."/>
            <person name="Soop K."/>
            <person name="Spirin V."/>
            <person name="Szebenyi C."/>
            <person name="Tomsovsky M."/>
            <person name="Tulloss R.E."/>
            <person name="Uehling J."/>
            <person name="Grigoriev I.V."/>
            <person name="Vagvolgyi C."/>
            <person name="Papp T."/>
            <person name="Martin F.M."/>
            <person name="Miettinen O."/>
            <person name="Hibbett D.S."/>
            <person name="Nagy L.G."/>
        </authorList>
    </citation>
    <scope>NUCLEOTIDE SEQUENCE [LARGE SCALE GENOMIC DNA]</scope>
    <source>
        <strain evidence="1 2">NL-1719</strain>
    </source>
</reference>
<organism evidence="1 2">
    <name type="scientific">Pluteus cervinus</name>
    <dbReference type="NCBI Taxonomy" id="181527"/>
    <lineage>
        <taxon>Eukaryota</taxon>
        <taxon>Fungi</taxon>
        <taxon>Dikarya</taxon>
        <taxon>Basidiomycota</taxon>
        <taxon>Agaricomycotina</taxon>
        <taxon>Agaricomycetes</taxon>
        <taxon>Agaricomycetidae</taxon>
        <taxon>Agaricales</taxon>
        <taxon>Pluteineae</taxon>
        <taxon>Pluteaceae</taxon>
        <taxon>Pluteus</taxon>
    </lineage>
</organism>
<proteinExistence type="predicted"/>
<evidence type="ECO:0000313" key="2">
    <source>
        <dbReference type="Proteomes" id="UP000308600"/>
    </source>
</evidence>
<gene>
    <name evidence="1" type="ORF">BDN72DRAFT_853512</name>
</gene>
<evidence type="ECO:0000313" key="1">
    <source>
        <dbReference type="EMBL" id="TFK75088.1"/>
    </source>
</evidence>
<keyword evidence="2" id="KW-1185">Reference proteome</keyword>